<dbReference type="GO" id="GO:0004177">
    <property type="term" value="F:aminopeptidase activity"/>
    <property type="evidence" value="ECO:0007669"/>
    <property type="project" value="UniProtKB-KW"/>
</dbReference>
<evidence type="ECO:0000256" key="2">
    <source>
        <dbReference type="ARBA" id="ARBA00022438"/>
    </source>
</evidence>
<comment type="similarity">
    <text evidence="1">Belongs to the peptidase M42 family.</text>
</comment>
<dbReference type="PATRIC" id="fig|1225176.3.peg.1419"/>
<dbReference type="GO" id="GO:0046872">
    <property type="term" value="F:metal ion binding"/>
    <property type="evidence" value="ECO:0007669"/>
    <property type="project" value="UniProtKB-KW"/>
</dbReference>
<name>K1LID9_CECL9</name>
<keyword evidence="5" id="KW-0378">Hydrolase</keyword>
<dbReference type="InterPro" id="IPR023367">
    <property type="entry name" value="Peptidase_M42_dom2"/>
</dbReference>
<dbReference type="PANTHER" id="PTHR32481">
    <property type="entry name" value="AMINOPEPTIDASE"/>
    <property type="match status" value="1"/>
</dbReference>
<proteinExistence type="inferred from homology"/>
<gene>
    <name evidence="6" type="ORF">B879_01330</name>
</gene>
<evidence type="ECO:0000256" key="1">
    <source>
        <dbReference type="ARBA" id="ARBA00006272"/>
    </source>
</evidence>
<organism evidence="6 7">
    <name type="scientific">Cecembia lonarensis (strain CCUG 58316 / KCTC 22772 / LW9)</name>
    <dbReference type="NCBI Taxonomy" id="1225176"/>
    <lineage>
        <taxon>Bacteria</taxon>
        <taxon>Pseudomonadati</taxon>
        <taxon>Bacteroidota</taxon>
        <taxon>Cytophagia</taxon>
        <taxon>Cytophagales</taxon>
        <taxon>Cyclobacteriaceae</taxon>
        <taxon>Cecembia</taxon>
    </lineage>
</organism>
<dbReference type="SUPFAM" id="SSF53187">
    <property type="entry name" value="Zn-dependent exopeptidases"/>
    <property type="match status" value="1"/>
</dbReference>
<protein>
    <submittedName>
        <fullName evidence="6">Exoaminopeptidase</fullName>
    </submittedName>
</protein>
<comment type="caution">
    <text evidence="6">The sequence shown here is derived from an EMBL/GenBank/DDBJ whole genome shotgun (WGS) entry which is preliminary data.</text>
</comment>
<evidence type="ECO:0000256" key="4">
    <source>
        <dbReference type="ARBA" id="ARBA00022723"/>
    </source>
</evidence>
<dbReference type="RefSeq" id="WP_009184370.1">
    <property type="nucleotide sequence ID" value="NZ_AMGM01000014.1"/>
</dbReference>
<dbReference type="OrthoDB" id="867380at2"/>
<dbReference type="Gene3D" id="2.40.30.40">
    <property type="entry name" value="Peptidase M42, domain 2"/>
    <property type="match status" value="1"/>
</dbReference>
<keyword evidence="4" id="KW-0479">Metal-binding</keyword>
<sequence>MKTLKELLQIQSISGDESEMKAYLHNYVMKRKHDWKVAPEIFSGDEFHECLLLKFGKPRTAVFAHIDTIGFMARYENQLIPVGGPEIIEGTVLIGKDEMGPIRCKLLCRDDQLYHDFARPIQRGTRLSFEQNIKIDNNYIEAAYLDNRLGVYNALKLCETIENGWVIFSTYEEHGGGSIPFLLKFIQKSAPIRKALISDITWVTDGIHHGEGVVISLRDKFIPRKAFLDKVVNLAKKSGIPYQLEVEAIGGSDGREIQFSPYAIDWCFIGAPEDNVHSPNEKVALQDLEAMIDLYRFLLANL</sequence>
<dbReference type="PANTHER" id="PTHR32481:SF7">
    <property type="entry name" value="AMINOPEPTIDASE YHFE-RELATED"/>
    <property type="match status" value="1"/>
</dbReference>
<dbReference type="InterPro" id="IPR051464">
    <property type="entry name" value="Peptidase_M42_aminopept"/>
</dbReference>
<accession>K1LID9</accession>
<keyword evidence="3" id="KW-0645">Protease</keyword>
<dbReference type="Proteomes" id="UP000004478">
    <property type="component" value="Unassembled WGS sequence"/>
</dbReference>
<dbReference type="InterPro" id="IPR008007">
    <property type="entry name" value="Peptidase_M42"/>
</dbReference>
<dbReference type="AlphaFoldDB" id="K1LID9"/>
<keyword evidence="7" id="KW-1185">Reference proteome</keyword>
<dbReference type="GO" id="GO:0006508">
    <property type="term" value="P:proteolysis"/>
    <property type="evidence" value="ECO:0007669"/>
    <property type="project" value="UniProtKB-KW"/>
</dbReference>
<dbReference type="Gene3D" id="3.40.630.10">
    <property type="entry name" value="Zn peptidases"/>
    <property type="match status" value="1"/>
</dbReference>
<reference evidence="6 7" key="1">
    <citation type="journal article" date="2012" name="J. Bacteriol.">
        <title>Draft Genome Sequence of Cecembia lonarensis Strain LW9T, Isolated from Lonar Lake, a Haloalkaline Lake in India.</title>
        <authorList>
            <person name="Shivaji S."/>
            <person name="Ara S."/>
            <person name="Singh A."/>
            <person name="Pinnaka A.K."/>
        </authorList>
    </citation>
    <scope>NUCLEOTIDE SEQUENCE [LARGE SCALE GENOMIC DNA]</scope>
    <source>
        <strain evidence="6 7">LW9</strain>
    </source>
</reference>
<evidence type="ECO:0000313" key="7">
    <source>
        <dbReference type="Proteomes" id="UP000004478"/>
    </source>
</evidence>
<keyword evidence="2 6" id="KW-0031">Aminopeptidase</keyword>
<evidence type="ECO:0000256" key="3">
    <source>
        <dbReference type="ARBA" id="ARBA00022670"/>
    </source>
</evidence>
<dbReference type="EMBL" id="AMGM01000014">
    <property type="protein sequence ID" value="EKB50048.1"/>
    <property type="molecule type" value="Genomic_DNA"/>
</dbReference>
<evidence type="ECO:0000256" key="5">
    <source>
        <dbReference type="ARBA" id="ARBA00022801"/>
    </source>
</evidence>
<dbReference type="Pfam" id="PF05343">
    <property type="entry name" value="Peptidase_M42"/>
    <property type="match status" value="1"/>
</dbReference>
<evidence type="ECO:0000313" key="6">
    <source>
        <dbReference type="EMBL" id="EKB50048.1"/>
    </source>
</evidence>